<dbReference type="GO" id="GO:0016705">
    <property type="term" value="F:oxidoreductase activity, acting on paired donors, with incorporation or reduction of molecular oxygen"/>
    <property type="evidence" value="ECO:0007669"/>
    <property type="project" value="InterPro"/>
</dbReference>
<dbReference type="RefSeq" id="WP_111514790.1">
    <property type="nucleotide sequence ID" value="NZ_QFYR01000002.1"/>
</dbReference>
<dbReference type="GO" id="GO:0045436">
    <property type="term" value="F:lycopene beta cyclase activity"/>
    <property type="evidence" value="ECO:0007669"/>
    <property type="project" value="InterPro"/>
</dbReference>
<dbReference type="SUPFAM" id="SSF51905">
    <property type="entry name" value="FAD/NAD(P)-binding domain"/>
    <property type="match status" value="1"/>
</dbReference>
<name>A0A328AGD3_9CAUL</name>
<dbReference type="InterPro" id="IPR036188">
    <property type="entry name" value="FAD/NAD-bd_sf"/>
</dbReference>
<dbReference type="GO" id="GO:0016117">
    <property type="term" value="P:carotenoid biosynthetic process"/>
    <property type="evidence" value="ECO:0007669"/>
    <property type="project" value="InterPro"/>
</dbReference>
<dbReference type="AlphaFoldDB" id="A0A328AGD3"/>
<dbReference type="Proteomes" id="UP000249725">
    <property type="component" value="Unassembled WGS sequence"/>
</dbReference>
<keyword evidence="3" id="KW-1185">Reference proteome</keyword>
<comment type="similarity">
    <text evidence="1">Belongs to the lycopene cyclase family.</text>
</comment>
<organism evidence="2 3">
    <name type="scientific">Phenylobacterium deserti</name>
    <dbReference type="NCBI Taxonomy" id="1914756"/>
    <lineage>
        <taxon>Bacteria</taxon>
        <taxon>Pseudomonadati</taxon>
        <taxon>Pseudomonadota</taxon>
        <taxon>Alphaproteobacteria</taxon>
        <taxon>Caulobacterales</taxon>
        <taxon>Caulobacteraceae</taxon>
        <taxon>Phenylobacterium</taxon>
    </lineage>
</organism>
<evidence type="ECO:0000313" key="2">
    <source>
        <dbReference type="EMBL" id="RAK52504.1"/>
    </source>
</evidence>
<dbReference type="NCBIfam" id="TIGR01790">
    <property type="entry name" value="carotene-cycl"/>
    <property type="match status" value="1"/>
</dbReference>
<evidence type="ECO:0000256" key="1">
    <source>
        <dbReference type="ARBA" id="ARBA00006599"/>
    </source>
</evidence>
<proteinExistence type="inferred from homology"/>
<gene>
    <name evidence="2" type="primary">crtY</name>
    <name evidence="2" type="ORF">DJ018_09830</name>
</gene>
<reference evidence="3" key="1">
    <citation type="submission" date="2018-05" db="EMBL/GenBank/DDBJ databases">
        <authorList>
            <person name="Li X."/>
        </authorList>
    </citation>
    <scope>NUCLEOTIDE SEQUENCE [LARGE SCALE GENOMIC DNA]</scope>
    <source>
        <strain evidence="3">YIM 73061</strain>
    </source>
</reference>
<dbReference type="InterPro" id="IPR008461">
    <property type="entry name" value="CrtY"/>
</dbReference>
<dbReference type="Pfam" id="PF05834">
    <property type="entry name" value="Lycopene_cycl"/>
    <property type="match status" value="1"/>
</dbReference>
<dbReference type="NCBIfam" id="TIGR01789">
    <property type="entry name" value="lycopene_cycl"/>
    <property type="match status" value="1"/>
</dbReference>
<sequence>MSTSPPTDVLLVGGGLANSLIALDFHLRRPDLRLTMLDESAEPVEHTWSIFDSDLEQEGELAALFDHRWRGYSVAFPALSRGLSTGYSSLTSTRLRQHIKQRLGDRLVCRKVVRLCGSHAECEDGETFSAPLVIDGRGARPSRNLELGWQKFVGLEVELRRPHGLSEPIVMDATVRQEDGFRFLYVLPTGPSRLMIEDTRYSDGADLDRVRLEGEVLRYARGRGWSVAEVVRREQGVLPVVLGGDIEAFWNEPGREAVQVGMRGAFFHPTTGYSFPDALRTARLVVDHADEGGPALRERLRTHSIALWRERGFYRLLNRMLFQAAEPDQRYRVLERFYRLPQPLIERFYAGRSTLADKVRILSGKPPVPIFKAVKAAAQPWTSHAPV</sequence>
<protein>
    <submittedName>
        <fullName evidence="2">Lycopene cyclase</fullName>
    </submittedName>
</protein>
<dbReference type="OrthoDB" id="5793379at2"/>
<comment type="caution">
    <text evidence="2">The sequence shown here is derived from an EMBL/GenBank/DDBJ whole genome shotgun (WGS) entry which is preliminary data.</text>
</comment>
<evidence type="ECO:0000313" key="3">
    <source>
        <dbReference type="Proteomes" id="UP000249725"/>
    </source>
</evidence>
<dbReference type="InterPro" id="IPR010108">
    <property type="entry name" value="Lycopene_cyclase_b/e"/>
</dbReference>
<accession>A0A328AGD3</accession>
<dbReference type="EMBL" id="QFYR01000002">
    <property type="protein sequence ID" value="RAK52504.1"/>
    <property type="molecule type" value="Genomic_DNA"/>
</dbReference>